<organism evidence="1 2">
    <name type="scientific">Actinoplanes sichuanensis</name>
    <dbReference type="NCBI Taxonomy" id="512349"/>
    <lineage>
        <taxon>Bacteria</taxon>
        <taxon>Bacillati</taxon>
        <taxon>Actinomycetota</taxon>
        <taxon>Actinomycetes</taxon>
        <taxon>Micromonosporales</taxon>
        <taxon>Micromonosporaceae</taxon>
        <taxon>Actinoplanes</taxon>
    </lineage>
</organism>
<name>A0ABW4AKY9_9ACTN</name>
<comment type="caution">
    <text evidence="1">The sequence shown here is derived from an EMBL/GenBank/DDBJ whole genome shotgun (WGS) entry which is preliminary data.</text>
</comment>
<evidence type="ECO:0000313" key="2">
    <source>
        <dbReference type="Proteomes" id="UP001597183"/>
    </source>
</evidence>
<protein>
    <submittedName>
        <fullName evidence="1">Uncharacterized protein</fullName>
    </submittedName>
</protein>
<evidence type="ECO:0000313" key="1">
    <source>
        <dbReference type="EMBL" id="MFD1370836.1"/>
    </source>
</evidence>
<proteinExistence type="predicted"/>
<dbReference type="RefSeq" id="WP_317797417.1">
    <property type="nucleotide sequence ID" value="NZ_AP028461.1"/>
</dbReference>
<sequence>MPSELSSDIDESRCQAPARTTTLIEFLDRDRQAQIRRAEPDTENVDLVADAISLFKMSIVAFDQLIHRHPASGPFYPGRERTAR</sequence>
<dbReference type="EMBL" id="JBHTMK010000048">
    <property type="protein sequence ID" value="MFD1370836.1"/>
    <property type="molecule type" value="Genomic_DNA"/>
</dbReference>
<keyword evidence="2" id="KW-1185">Reference proteome</keyword>
<reference evidence="2" key="1">
    <citation type="journal article" date="2019" name="Int. J. Syst. Evol. Microbiol.">
        <title>The Global Catalogue of Microorganisms (GCM) 10K type strain sequencing project: providing services to taxonomists for standard genome sequencing and annotation.</title>
        <authorList>
            <consortium name="The Broad Institute Genomics Platform"/>
            <consortium name="The Broad Institute Genome Sequencing Center for Infectious Disease"/>
            <person name="Wu L."/>
            <person name="Ma J."/>
        </authorList>
    </citation>
    <scope>NUCLEOTIDE SEQUENCE [LARGE SCALE GENOMIC DNA]</scope>
    <source>
        <strain evidence="2">CCM 7526</strain>
    </source>
</reference>
<accession>A0ABW4AKY9</accession>
<gene>
    <name evidence="1" type="ORF">ACFQ5G_36320</name>
</gene>
<dbReference type="Proteomes" id="UP001597183">
    <property type="component" value="Unassembled WGS sequence"/>
</dbReference>